<dbReference type="SMART" id="SM01120">
    <property type="entry name" value="Dak2"/>
    <property type="match status" value="1"/>
</dbReference>
<accession>A0A445N344</accession>
<dbReference type="Gene3D" id="3.30.1180.10">
    <property type="match status" value="1"/>
</dbReference>
<evidence type="ECO:0000313" key="3">
    <source>
        <dbReference type="EMBL" id="SPD76142.1"/>
    </source>
</evidence>
<dbReference type="Gene3D" id="3.40.50.10170">
    <property type="match status" value="1"/>
</dbReference>
<dbReference type="InterPro" id="IPR003797">
    <property type="entry name" value="DegV"/>
</dbReference>
<dbReference type="PANTHER" id="PTHR33434">
    <property type="entry name" value="DEGV DOMAIN-CONTAINING PROTEIN DR_1986-RELATED"/>
    <property type="match status" value="1"/>
</dbReference>
<gene>
    <name evidence="3" type="ORF">PITCH_A840028</name>
</gene>
<dbReference type="GO" id="GO:0008289">
    <property type="term" value="F:lipid binding"/>
    <property type="evidence" value="ECO:0007669"/>
    <property type="project" value="UniProtKB-KW"/>
</dbReference>
<dbReference type="InterPro" id="IPR004007">
    <property type="entry name" value="DhaL_dom"/>
</dbReference>
<evidence type="ECO:0000256" key="1">
    <source>
        <dbReference type="ARBA" id="ARBA00023121"/>
    </source>
</evidence>
<dbReference type="GO" id="GO:0004371">
    <property type="term" value="F:glycerone kinase activity"/>
    <property type="evidence" value="ECO:0007669"/>
    <property type="project" value="InterPro"/>
</dbReference>
<protein>
    <submittedName>
        <fullName evidence="3">EDD domain protein, DegV family</fullName>
    </submittedName>
</protein>
<dbReference type="InterPro" id="IPR048394">
    <property type="entry name" value="FakA-like_M"/>
</dbReference>
<dbReference type="SUPFAM" id="SSF101473">
    <property type="entry name" value="DhaL-like"/>
    <property type="match status" value="1"/>
</dbReference>
<evidence type="ECO:0000259" key="2">
    <source>
        <dbReference type="SMART" id="SM01120"/>
    </source>
</evidence>
<sequence length="574" mass="63124">MEQDLQQAFIAGYERLAYWAELLDRINVFPVPDADTGSNLRISLAPLRQFNGNSAQVVEQLLVSAVGNSGNIAARFFSGLLTAKSSKDLPDAARSGRNFAWEAIWEPKPGTMLTVFDELVVGLERGAFDKDTNMLSGLIERLKDAVSATTELLPDLKRAGVVDAGALGMFIYLEGFLRWLFDQRKPFINIHDVFRGRLIISPSYRPEPTNSFCVDTLIRVEGQPTDSFRQISTYGQSVVAFPDRSCLKIHLHTENPIILREQLQSLGEIVEWGDDDIGKQVMNFSLESPVRQALHIMTDAAGSVSRETARSLGMTLLDSYIIIGEKSLPETCADSTQIYSLMKNGKRVSTAQASTSERRQCYQSAVEQHGRVLYLCVGSVFTGNYDAAMAWKDENDPDDRLVVIDSGAASGRLGAVAIATAQYSIGAADAESVISFALQAVARSEEYVFLDRLEYLVAGGRLSKTSGFFGDLLHIKPVISPTTKGTIKVGSTRNSDEQIEFALKQIKRSVSDGSHPFIMLEYSDNFKWVRDKVEGEIRSHYPLADILLQPLSLSSGVHMGPGTWAVAILPGQGY</sequence>
<dbReference type="Gene3D" id="1.25.40.340">
    <property type="match status" value="1"/>
</dbReference>
<reference evidence="3" key="1">
    <citation type="submission" date="2018-01" db="EMBL/GenBank/DDBJ databases">
        <authorList>
            <person name="Regsiter A."/>
            <person name="William W."/>
        </authorList>
    </citation>
    <scope>NUCLEOTIDE SEQUENCE</scope>
    <source>
        <strain evidence="3">TRIP AH-1</strain>
    </source>
</reference>
<proteinExistence type="predicted"/>
<dbReference type="InterPro" id="IPR036117">
    <property type="entry name" value="DhaL_dom_sf"/>
</dbReference>
<dbReference type="Pfam" id="PF02734">
    <property type="entry name" value="Dak2"/>
    <property type="match status" value="1"/>
</dbReference>
<dbReference type="PROSITE" id="PS51482">
    <property type="entry name" value="DEGV"/>
    <property type="match status" value="1"/>
</dbReference>
<dbReference type="AlphaFoldDB" id="A0A445N344"/>
<dbReference type="EMBL" id="OJIN01000230">
    <property type="protein sequence ID" value="SPD76142.1"/>
    <property type="molecule type" value="Genomic_DNA"/>
</dbReference>
<feature type="domain" description="DhaL" evidence="2">
    <location>
        <begin position="30"/>
        <end position="178"/>
    </location>
</feature>
<name>A0A445N344_9BACT</name>
<dbReference type="GO" id="GO:0006071">
    <property type="term" value="P:glycerol metabolic process"/>
    <property type="evidence" value="ECO:0007669"/>
    <property type="project" value="InterPro"/>
</dbReference>
<dbReference type="InterPro" id="IPR050270">
    <property type="entry name" value="DegV_domain_contain"/>
</dbReference>
<dbReference type="PANTHER" id="PTHR33434:SF2">
    <property type="entry name" value="FATTY ACID-BINDING PROTEIN TM_1468"/>
    <property type="match status" value="1"/>
</dbReference>
<dbReference type="Pfam" id="PF21645">
    <property type="entry name" value="FakA-like_M"/>
    <property type="match status" value="1"/>
</dbReference>
<dbReference type="InterPro" id="IPR043168">
    <property type="entry name" value="DegV_C"/>
</dbReference>
<organism evidence="3">
    <name type="scientific">uncultured Desulfobacterium sp</name>
    <dbReference type="NCBI Taxonomy" id="201089"/>
    <lineage>
        <taxon>Bacteria</taxon>
        <taxon>Pseudomonadati</taxon>
        <taxon>Thermodesulfobacteriota</taxon>
        <taxon>Desulfobacteria</taxon>
        <taxon>Desulfobacterales</taxon>
        <taxon>Desulfobacteriaceae</taxon>
        <taxon>Desulfobacterium</taxon>
        <taxon>environmental samples</taxon>
    </lineage>
</organism>
<keyword evidence="1" id="KW-0446">Lipid-binding</keyword>
<dbReference type="NCBIfam" id="TIGR00762">
    <property type="entry name" value="DegV"/>
    <property type="match status" value="1"/>
</dbReference>
<dbReference type="Pfam" id="PF02645">
    <property type="entry name" value="DegV"/>
    <property type="match status" value="1"/>
</dbReference>
<dbReference type="SUPFAM" id="SSF82549">
    <property type="entry name" value="DAK1/DegV-like"/>
    <property type="match status" value="1"/>
</dbReference>